<dbReference type="Proteomes" id="UP000324222">
    <property type="component" value="Unassembled WGS sequence"/>
</dbReference>
<dbReference type="Gene3D" id="2.40.70.10">
    <property type="entry name" value="Acid Proteases"/>
    <property type="match status" value="1"/>
</dbReference>
<dbReference type="AlphaFoldDB" id="A0A5B7HM67"/>
<dbReference type="EMBL" id="VSRR010032624">
    <property type="protein sequence ID" value="MPC71283.1"/>
    <property type="molecule type" value="Genomic_DNA"/>
</dbReference>
<comment type="caution">
    <text evidence="1">The sequence shown here is derived from an EMBL/GenBank/DDBJ whole genome shotgun (WGS) entry which is preliminary data.</text>
</comment>
<proteinExistence type="predicted"/>
<dbReference type="InterPro" id="IPR021109">
    <property type="entry name" value="Peptidase_aspartic_dom_sf"/>
</dbReference>
<reference evidence="1 2" key="1">
    <citation type="submission" date="2019-05" db="EMBL/GenBank/DDBJ databases">
        <title>Another draft genome of Portunus trituberculatus and its Hox gene families provides insights of decapod evolution.</title>
        <authorList>
            <person name="Jeong J.-H."/>
            <person name="Song I."/>
            <person name="Kim S."/>
            <person name="Choi T."/>
            <person name="Kim D."/>
            <person name="Ryu S."/>
            <person name="Kim W."/>
        </authorList>
    </citation>
    <scope>NUCLEOTIDE SEQUENCE [LARGE SCALE GENOMIC DNA]</scope>
    <source>
        <tissue evidence="1">Muscle</tissue>
    </source>
</reference>
<evidence type="ECO:0000313" key="1">
    <source>
        <dbReference type="EMBL" id="MPC71283.1"/>
    </source>
</evidence>
<name>A0A5B7HM67_PORTR</name>
<evidence type="ECO:0000313" key="2">
    <source>
        <dbReference type="Proteomes" id="UP000324222"/>
    </source>
</evidence>
<dbReference type="SUPFAM" id="SSF50630">
    <property type="entry name" value="Acid proteases"/>
    <property type="match status" value="1"/>
</dbReference>
<protein>
    <submittedName>
        <fullName evidence="1">Uncharacterized protein</fullName>
    </submittedName>
</protein>
<organism evidence="1 2">
    <name type="scientific">Portunus trituberculatus</name>
    <name type="common">Swimming crab</name>
    <name type="synonym">Neptunus trituberculatus</name>
    <dbReference type="NCBI Taxonomy" id="210409"/>
    <lineage>
        <taxon>Eukaryota</taxon>
        <taxon>Metazoa</taxon>
        <taxon>Ecdysozoa</taxon>
        <taxon>Arthropoda</taxon>
        <taxon>Crustacea</taxon>
        <taxon>Multicrustacea</taxon>
        <taxon>Malacostraca</taxon>
        <taxon>Eumalacostraca</taxon>
        <taxon>Eucarida</taxon>
        <taxon>Decapoda</taxon>
        <taxon>Pleocyemata</taxon>
        <taxon>Brachyura</taxon>
        <taxon>Eubrachyura</taxon>
        <taxon>Portunoidea</taxon>
        <taxon>Portunidae</taxon>
        <taxon>Portuninae</taxon>
        <taxon>Portunus</taxon>
    </lineage>
</organism>
<accession>A0A5B7HM67</accession>
<gene>
    <name evidence="1" type="ORF">E2C01_065555</name>
</gene>
<keyword evidence="2" id="KW-1185">Reference proteome</keyword>
<sequence length="125" mass="13851">MQRECRRTRTGNTVNKCLNSNRGMSIGHWMTPIKPDASNIMMPITVEGQEATVLVDAGASRSCFSPTFYSRNKNKLGSLQHTSLVQGANRARLVVEGGDTAIITRAGEQHCRDIAHNSERPIRNR</sequence>